<accession>A0A6H5I263</accession>
<protein>
    <submittedName>
        <fullName evidence="2">Uncharacterized protein</fullName>
    </submittedName>
</protein>
<feature type="compositionally biased region" description="Low complexity" evidence="1">
    <location>
        <begin position="183"/>
        <end position="218"/>
    </location>
</feature>
<dbReference type="EMBL" id="CADCXV010000269">
    <property type="protein sequence ID" value="CAB0029186.1"/>
    <property type="molecule type" value="Genomic_DNA"/>
</dbReference>
<organism evidence="2 3">
    <name type="scientific">Trichogramma brassicae</name>
    <dbReference type="NCBI Taxonomy" id="86971"/>
    <lineage>
        <taxon>Eukaryota</taxon>
        <taxon>Metazoa</taxon>
        <taxon>Ecdysozoa</taxon>
        <taxon>Arthropoda</taxon>
        <taxon>Hexapoda</taxon>
        <taxon>Insecta</taxon>
        <taxon>Pterygota</taxon>
        <taxon>Neoptera</taxon>
        <taxon>Endopterygota</taxon>
        <taxon>Hymenoptera</taxon>
        <taxon>Apocrita</taxon>
        <taxon>Proctotrupomorpha</taxon>
        <taxon>Chalcidoidea</taxon>
        <taxon>Trichogrammatidae</taxon>
        <taxon>Trichogramma</taxon>
    </lineage>
</organism>
<keyword evidence="3" id="KW-1185">Reference proteome</keyword>
<evidence type="ECO:0000313" key="2">
    <source>
        <dbReference type="EMBL" id="CAB0029186.1"/>
    </source>
</evidence>
<dbReference type="Proteomes" id="UP000479190">
    <property type="component" value="Unassembled WGS sequence"/>
</dbReference>
<feature type="compositionally biased region" description="Polar residues" evidence="1">
    <location>
        <begin position="219"/>
        <end position="236"/>
    </location>
</feature>
<name>A0A6H5I263_9HYME</name>
<sequence>MERYSHDLLITDIFNIIIISINGIIEINQKRTSNVGISFHNYSIVNKLLRRLVKPRIRVTSGDGRQNSQYRYWPLHPPINLSWRQCLIQVKFRLLRLGLVQSPKSQNITMSSVPFGRVYLRTHLWLSVAYTGTSSRAVQVGRNYTERPKCSEALCTRARAQVFPVRARELTLKSARKEIALSSSATTETTLSRPSTTTESTVSRLSTTTGTTFSKPSSATENTLSRPSTSKNNSCQISNDEVVENIEIADLELCYEDFCEEFNDSSELLRQNVHPPNLSVNFKTAK</sequence>
<reference evidence="2 3" key="1">
    <citation type="submission" date="2020-02" db="EMBL/GenBank/DDBJ databases">
        <authorList>
            <person name="Ferguson B K."/>
        </authorList>
    </citation>
    <scope>NUCLEOTIDE SEQUENCE [LARGE SCALE GENOMIC DNA]</scope>
</reference>
<feature type="region of interest" description="Disordered" evidence="1">
    <location>
        <begin position="183"/>
        <end position="236"/>
    </location>
</feature>
<proteinExistence type="predicted"/>
<evidence type="ECO:0000313" key="3">
    <source>
        <dbReference type="Proteomes" id="UP000479190"/>
    </source>
</evidence>
<evidence type="ECO:0000256" key="1">
    <source>
        <dbReference type="SAM" id="MobiDB-lite"/>
    </source>
</evidence>
<gene>
    <name evidence="2" type="ORF">TBRA_LOCUS1249</name>
</gene>
<dbReference type="AlphaFoldDB" id="A0A6H5I263"/>